<evidence type="ECO:0000256" key="6">
    <source>
        <dbReference type="ARBA" id="ARBA00035024"/>
    </source>
</evidence>
<evidence type="ECO:0000256" key="7">
    <source>
        <dbReference type="ARBA" id="ARBA00035036"/>
    </source>
</evidence>
<dbReference type="InterPro" id="IPR036068">
    <property type="entry name" value="Nicotinate_pribotase-like_C"/>
</dbReference>
<dbReference type="GO" id="GO:0009435">
    <property type="term" value="P:NAD+ biosynthetic process"/>
    <property type="evidence" value="ECO:0007669"/>
    <property type="project" value="InterPro"/>
</dbReference>
<dbReference type="Pfam" id="PF04095">
    <property type="entry name" value="NAPRTase"/>
    <property type="match status" value="1"/>
</dbReference>
<reference evidence="9" key="1">
    <citation type="journal article" date="2020" name="Fungal Divers.">
        <title>Resolving the Mortierellaceae phylogeny through synthesis of multi-gene phylogenetics and phylogenomics.</title>
        <authorList>
            <person name="Vandepol N."/>
            <person name="Liber J."/>
            <person name="Desiro A."/>
            <person name="Na H."/>
            <person name="Kennedy M."/>
            <person name="Barry K."/>
            <person name="Grigoriev I.V."/>
            <person name="Miller A.N."/>
            <person name="O'Donnell K."/>
            <person name="Stajich J.E."/>
            <person name="Bonito G."/>
        </authorList>
    </citation>
    <scope>NUCLEOTIDE SEQUENCE</scope>
    <source>
        <strain evidence="9">NRRL 2769</strain>
    </source>
</reference>
<feature type="non-terminal residue" evidence="9">
    <location>
        <position position="308"/>
    </location>
</feature>
<gene>
    <name evidence="9" type="ORF">BGZ80_007160</name>
</gene>
<evidence type="ECO:0000256" key="1">
    <source>
        <dbReference type="ARBA" id="ARBA00010897"/>
    </source>
</evidence>
<dbReference type="EMBL" id="JAAAID010003616">
    <property type="protein sequence ID" value="KAF9996814.1"/>
    <property type="molecule type" value="Genomic_DNA"/>
</dbReference>
<dbReference type="InterPro" id="IPR041525">
    <property type="entry name" value="N/Namide_PRibTrfase"/>
</dbReference>
<keyword evidence="2" id="KW-0662">Pyridine nucleotide biosynthesis</keyword>
<evidence type="ECO:0000313" key="10">
    <source>
        <dbReference type="Proteomes" id="UP000703661"/>
    </source>
</evidence>
<keyword evidence="10" id="KW-1185">Reference proteome</keyword>
<organism evidence="9 10">
    <name type="scientific">Entomortierella chlamydospora</name>
    <dbReference type="NCBI Taxonomy" id="101097"/>
    <lineage>
        <taxon>Eukaryota</taxon>
        <taxon>Fungi</taxon>
        <taxon>Fungi incertae sedis</taxon>
        <taxon>Mucoromycota</taxon>
        <taxon>Mortierellomycotina</taxon>
        <taxon>Mortierellomycetes</taxon>
        <taxon>Mortierellales</taxon>
        <taxon>Mortierellaceae</taxon>
        <taxon>Entomortierella</taxon>
    </lineage>
</organism>
<dbReference type="Proteomes" id="UP000703661">
    <property type="component" value="Unassembled WGS sequence"/>
</dbReference>
<evidence type="ECO:0000256" key="3">
    <source>
        <dbReference type="ARBA" id="ARBA00022676"/>
    </source>
</evidence>
<feature type="domain" description="Nicotinate/nicotinamide phosphoribosyltransferase" evidence="8">
    <location>
        <begin position="35"/>
        <end position="268"/>
    </location>
</feature>
<protein>
    <recommendedName>
        <fullName evidence="7">Nicotinamide phosphoribosyltransferase</fullName>
        <ecNumber evidence="6">2.4.2.12</ecNumber>
    </recommendedName>
</protein>
<evidence type="ECO:0000256" key="4">
    <source>
        <dbReference type="ARBA" id="ARBA00022679"/>
    </source>
</evidence>
<evidence type="ECO:0000256" key="5">
    <source>
        <dbReference type="ARBA" id="ARBA00035007"/>
    </source>
</evidence>
<dbReference type="PANTHER" id="PTHR43816:SF1">
    <property type="entry name" value="NICOTINAMIDE PHOSPHORIBOSYLTRANSFERASE"/>
    <property type="match status" value="1"/>
</dbReference>
<sequence>YPSAVATLSRRSRDLIQAAYDKSVDPDNFWTLESRLHDFGFRACTSVEQSVIGGTAHLLNFTGTDTLSAAYYAQFELNAGEPVASSIPASEHSVMTSFRTEKEAMEAMIQNFGEGVFACVMDSYDYQRALDNVLPAVASFKLEKGGFLVLRPDSGDAVDSVLAGLRAAETVFGCDINQKGYKVIRGCGVIQGDGINYETLGRILNAVLEAGYSAQTCAFGMGGGLLQKLNRDTMSFATKLSHIVYADGSKRDVMKHPKSDSDKISLPGILDVVRNEQGIPIVYPRAENGVPHKDNILQTVYDHGKVPL</sequence>
<name>A0A9P6MF73_9FUNG</name>
<comment type="similarity">
    <text evidence="1">Belongs to the NAPRTase family.</text>
</comment>
<dbReference type="SUPFAM" id="SSF51690">
    <property type="entry name" value="Nicotinate/Quinolinate PRTase C-terminal domain-like"/>
    <property type="match status" value="1"/>
</dbReference>
<evidence type="ECO:0000313" key="9">
    <source>
        <dbReference type="EMBL" id="KAF9996814.1"/>
    </source>
</evidence>
<feature type="non-terminal residue" evidence="9">
    <location>
        <position position="1"/>
    </location>
</feature>
<keyword evidence="4" id="KW-0808">Transferase</keyword>
<dbReference type="InterPro" id="IPR013785">
    <property type="entry name" value="Aldolase_TIM"/>
</dbReference>
<dbReference type="Gene3D" id="3.20.20.70">
    <property type="entry name" value="Aldolase class I"/>
    <property type="match status" value="1"/>
</dbReference>
<dbReference type="EC" id="2.4.2.12" evidence="6"/>
<dbReference type="PANTHER" id="PTHR43816">
    <property type="entry name" value="NICOTINAMIDE PHOSPHORIBOSYLTRANSFERASE"/>
    <property type="match status" value="1"/>
</dbReference>
<dbReference type="GO" id="GO:0047280">
    <property type="term" value="F:nicotinamide phosphoribosyltransferase activity"/>
    <property type="evidence" value="ECO:0007669"/>
    <property type="project" value="UniProtKB-EC"/>
</dbReference>
<evidence type="ECO:0000256" key="2">
    <source>
        <dbReference type="ARBA" id="ARBA00022642"/>
    </source>
</evidence>
<accession>A0A9P6MF73</accession>
<comment type="pathway">
    <text evidence="5">Cofactor biosynthesis; NAD(+) biosynthesis; nicotinamide D-ribonucleotide from 5-phospho-alpha-D-ribose 1-diphosphate and nicotinamide: step 1/1.</text>
</comment>
<dbReference type="InterPro" id="IPR016471">
    <property type="entry name" value="Nicotinamide_PRibTrfase"/>
</dbReference>
<dbReference type="AlphaFoldDB" id="A0A9P6MF73"/>
<comment type="caution">
    <text evidence="9">The sequence shown here is derived from an EMBL/GenBank/DDBJ whole genome shotgun (WGS) entry which is preliminary data.</text>
</comment>
<proteinExistence type="inferred from homology"/>
<evidence type="ECO:0000259" key="8">
    <source>
        <dbReference type="Pfam" id="PF04095"/>
    </source>
</evidence>
<keyword evidence="3" id="KW-0328">Glycosyltransferase</keyword>